<keyword evidence="4" id="KW-1185">Reference proteome</keyword>
<evidence type="ECO:0000313" key="4">
    <source>
        <dbReference type="Proteomes" id="UP000054928"/>
    </source>
</evidence>
<dbReference type="GeneID" id="36403348"/>
<keyword evidence="2" id="KW-0732">Signal</keyword>
<name>A0A0P1ABH7_PLAHL</name>
<sequence>MAKRDLSTHFCLVLLSSVVLLALRIDSFGADATYLNANLRQDTRTLTPTTHEDLTNHEPRTMTAAAVVHGNLFTHLLNRIWSWVLQNIGSSSVIRRVSPIGHMKLTSDKKEAAFNLLKDFNVDKVEIPIFESQAFVKWSSVFSKAFPNDQDLRAELMVSALVRHDEAKLIESIAQVKPFSGSTLIAKQLEKALIEKWLGDSSEKMIDVLKKPMLQKWFRTLPKRDPARETLFFKAYERNGFETEATDFQEAAQTTGGIFSEMAKSILGIKLSNDLFHELKLDEATSSKDIVDHGSLDTWLMKVEELEWDPVKLLFPKLRAVSTDIDILVDCVSKNHLPVELRDKLQDAVLDEWVGTSGSAALKYLGLDVVNNGPFYPLLLSWASYMRRLFPETASIEMVKVLRSFFPNKLGEKIAQAKESDNRPLQALAEELAAAAIKLDDTDNLPQPDLPPPVAPMPDV</sequence>
<evidence type="ECO:0000313" key="3">
    <source>
        <dbReference type="EMBL" id="CEG38206.1"/>
    </source>
</evidence>
<dbReference type="Proteomes" id="UP000054928">
    <property type="component" value="Unassembled WGS sequence"/>
</dbReference>
<dbReference type="OrthoDB" id="90111at2759"/>
<protein>
    <submittedName>
        <fullName evidence="3">RxLR-like protein</fullName>
    </submittedName>
</protein>
<accession>A0A0P1ABH7</accession>
<feature type="region of interest" description="Disordered" evidence="1">
    <location>
        <begin position="440"/>
        <end position="460"/>
    </location>
</feature>
<dbReference type="RefSeq" id="XP_024574575.1">
    <property type="nucleotide sequence ID" value="XM_024723617.1"/>
</dbReference>
<dbReference type="STRING" id="4781.A0A0P1ABH7"/>
<feature type="chain" id="PRO_5006058526" evidence="2">
    <location>
        <begin position="30"/>
        <end position="460"/>
    </location>
</feature>
<evidence type="ECO:0000256" key="2">
    <source>
        <dbReference type="SAM" id="SignalP"/>
    </source>
</evidence>
<organism evidence="3 4">
    <name type="scientific">Plasmopara halstedii</name>
    <name type="common">Downy mildew of sunflower</name>
    <dbReference type="NCBI Taxonomy" id="4781"/>
    <lineage>
        <taxon>Eukaryota</taxon>
        <taxon>Sar</taxon>
        <taxon>Stramenopiles</taxon>
        <taxon>Oomycota</taxon>
        <taxon>Peronosporomycetes</taxon>
        <taxon>Peronosporales</taxon>
        <taxon>Peronosporaceae</taxon>
        <taxon>Plasmopara</taxon>
    </lineage>
</organism>
<dbReference type="EMBL" id="CCYD01000321">
    <property type="protein sequence ID" value="CEG38206.1"/>
    <property type="molecule type" value="Genomic_DNA"/>
</dbReference>
<dbReference type="AlphaFoldDB" id="A0A0P1ABH7"/>
<dbReference type="OMA" id="NHEPRTM"/>
<proteinExistence type="predicted"/>
<feature type="compositionally biased region" description="Pro residues" evidence="1">
    <location>
        <begin position="448"/>
        <end position="460"/>
    </location>
</feature>
<feature type="signal peptide" evidence="2">
    <location>
        <begin position="1"/>
        <end position="29"/>
    </location>
</feature>
<evidence type="ECO:0000256" key="1">
    <source>
        <dbReference type="SAM" id="MobiDB-lite"/>
    </source>
</evidence>
<reference evidence="4" key="1">
    <citation type="submission" date="2014-09" db="EMBL/GenBank/DDBJ databases">
        <authorList>
            <person name="Sharma Rahul"/>
            <person name="Thines Marco"/>
        </authorList>
    </citation>
    <scope>NUCLEOTIDE SEQUENCE [LARGE SCALE GENOMIC DNA]</scope>
</reference>